<dbReference type="SUPFAM" id="SSF58038">
    <property type="entry name" value="SNARE fusion complex"/>
    <property type="match status" value="1"/>
</dbReference>
<comment type="subcellular location">
    <subcellularLocation>
        <location evidence="2">Endomembrane system</location>
        <topology evidence="2">Single-pass type IV membrane protein</topology>
    </subcellularLocation>
</comment>
<evidence type="ECO:0000259" key="5">
    <source>
        <dbReference type="PROSITE" id="PS50892"/>
    </source>
</evidence>
<keyword evidence="4" id="KW-1133">Transmembrane helix</keyword>
<dbReference type="Gene3D" id="1.20.5.110">
    <property type="match status" value="1"/>
</dbReference>
<keyword evidence="7" id="KW-1185">Reference proteome</keyword>
<feature type="domain" description="V-SNARE coiled-coil homology" evidence="5">
    <location>
        <begin position="10"/>
        <end position="70"/>
    </location>
</feature>
<dbReference type="GO" id="GO:0012505">
    <property type="term" value="C:endomembrane system"/>
    <property type="evidence" value="ECO:0007669"/>
    <property type="project" value="UniProtKB-SubCell"/>
</dbReference>
<dbReference type="InterPro" id="IPR042581">
    <property type="entry name" value="VAMP5_R-SNARE"/>
</dbReference>
<dbReference type="InterPro" id="IPR042166">
    <property type="entry name" value="Vamp5"/>
</dbReference>
<keyword evidence="4" id="KW-0472">Membrane</keyword>
<dbReference type="CDD" id="cd15872">
    <property type="entry name" value="R-SNARE_VAMP5"/>
    <property type="match status" value="1"/>
</dbReference>
<evidence type="ECO:0000256" key="1">
    <source>
        <dbReference type="ARBA" id="ARBA00008025"/>
    </source>
</evidence>
<organism evidence="6 7">
    <name type="scientific">Cyclopterus lumpus</name>
    <name type="common">Lumpsucker</name>
    <dbReference type="NCBI Taxonomy" id="8103"/>
    <lineage>
        <taxon>Eukaryota</taxon>
        <taxon>Metazoa</taxon>
        <taxon>Chordata</taxon>
        <taxon>Craniata</taxon>
        <taxon>Vertebrata</taxon>
        <taxon>Euteleostomi</taxon>
        <taxon>Actinopterygii</taxon>
        <taxon>Neopterygii</taxon>
        <taxon>Teleostei</taxon>
        <taxon>Neoteleostei</taxon>
        <taxon>Acanthomorphata</taxon>
        <taxon>Eupercaria</taxon>
        <taxon>Perciformes</taxon>
        <taxon>Cottioidei</taxon>
        <taxon>Cottales</taxon>
        <taxon>Cyclopteridae</taxon>
        <taxon>Cyclopterus</taxon>
    </lineage>
</organism>
<dbReference type="InterPro" id="IPR042855">
    <property type="entry name" value="V_SNARE_CC"/>
</dbReference>
<feature type="transmembrane region" description="Helical" evidence="4">
    <location>
        <begin position="76"/>
        <end position="98"/>
    </location>
</feature>
<dbReference type="PANTHER" id="PTHR47462">
    <property type="entry name" value="VESICLE-ASSOCIATED MEMBRANE PROTEIN 5"/>
    <property type="match status" value="1"/>
</dbReference>
<reference evidence="6" key="1">
    <citation type="submission" date="2025-08" db="UniProtKB">
        <authorList>
            <consortium name="Ensembl"/>
        </authorList>
    </citation>
    <scope>IDENTIFICATION</scope>
</reference>
<dbReference type="GO" id="GO:0005886">
    <property type="term" value="C:plasma membrane"/>
    <property type="evidence" value="ECO:0007669"/>
    <property type="project" value="TreeGrafter"/>
</dbReference>
<dbReference type="Pfam" id="PF00957">
    <property type="entry name" value="Synaptobrevin"/>
    <property type="match status" value="1"/>
</dbReference>
<dbReference type="PRINTS" id="PR00219">
    <property type="entry name" value="SYNAPTOBREVN"/>
</dbReference>
<dbReference type="PANTHER" id="PTHR47462:SF1">
    <property type="entry name" value="VESICLE-ASSOCIATED MEMBRANE PROTEIN 5"/>
    <property type="match status" value="1"/>
</dbReference>
<proteinExistence type="inferred from homology"/>
<name>A0A8C2WCF7_CYCLU</name>
<reference evidence="6" key="2">
    <citation type="submission" date="2025-09" db="UniProtKB">
        <authorList>
            <consortium name="Ensembl"/>
        </authorList>
    </citation>
    <scope>IDENTIFICATION</scope>
</reference>
<evidence type="ECO:0000313" key="7">
    <source>
        <dbReference type="Proteomes" id="UP000694565"/>
    </source>
</evidence>
<accession>A0A8C2WCF7</accession>
<dbReference type="AlphaFoldDB" id="A0A8C2WCF7"/>
<dbReference type="GO" id="GO:0043001">
    <property type="term" value="P:Golgi to plasma membrane protein transport"/>
    <property type="evidence" value="ECO:0007669"/>
    <property type="project" value="TreeGrafter"/>
</dbReference>
<keyword evidence="4" id="KW-0812">Transmembrane</keyword>
<comment type="similarity">
    <text evidence="1">Belongs to the synaptobrevin family.</text>
</comment>
<evidence type="ECO:0000256" key="4">
    <source>
        <dbReference type="SAM" id="Phobius"/>
    </source>
</evidence>
<dbReference type="Ensembl" id="ENSCLMT00005002498.1">
    <property type="protein sequence ID" value="ENSCLMP00005002390.1"/>
    <property type="gene ID" value="ENSCLMG00005001210.1"/>
</dbReference>
<dbReference type="GeneTree" id="ENSGT00730000111371"/>
<protein>
    <submittedName>
        <fullName evidence="6">Vesicle-associated membrane protein 5</fullName>
    </submittedName>
</protein>
<dbReference type="PROSITE" id="PS50892">
    <property type="entry name" value="V_SNARE"/>
    <property type="match status" value="1"/>
</dbReference>
<sequence length="104" mass="11823">MIGQENGKNRLRQAQEDAEEVKGIMLENMNKAEERTGKLGELEDRADELLTKTKAFEKTTNQVKQKKRWENKKMKLVFIGIGVIVALIILGLIIFAIVDSTRAH</sequence>
<evidence type="ECO:0000256" key="3">
    <source>
        <dbReference type="PROSITE-ProRule" id="PRU00290"/>
    </source>
</evidence>
<dbReference type="Proteomes" id="UP000694565">
    <property type="component" value="Unplaced"/>
</dbReference>
<evidence type="ECO:0000313" key="6">
    <source>
        <dbReference type="Ensembl" id="ENSCLMP00005002390.1"/>
    </source>
</evidence>
<dbReference type="InterPro" id="IPR001388">
    <property type="entry name" value="Synaptobrevin-like"/>
</dbReference>
<keyword evidence="3" id="KW-0175">Coiled coil</keyword>
<evidence type="ECO:0000256" key="2">
    <source>
        <dbReference type="ARBA" id="ARBA00046280"/>
    </source>
</evidence>